<keyword evidence="3" id="KW-1185">Reference proteome</keyword>
<organism evidence="2 3">
    <name type="scientific">Sclerotinia nivalis</name>
    <dbReference type="NCBI Taxonomy" id="352851"/>
    <lineage>
        <taxon>Eukaryota</taxon>
        <taxon>Fungi</taxon>
        <taxon>Dikarya</taxon>
        <taxon>Ascomycota</taxon>
        <taxon>Pezizomycotina</taxon>
        <taxon>Leotiomycetes</taxon>
        <taxon>Helotiales</taxon>
        <taxon>Sclerotiniaceae</taxon>
        <taxon>Sclerotinia</taxon>
    </lineage>
</organism>
<gene>
    <name evidence="2" type="ORF">OCU04_013078</name>
</gene>
<proteinExistence type="predicted"/>
<dbReference type="GO" id="GO:0005524">
    <property type="term" value="F:ATP binding"/>
    <property type="evidence" value="ECO:0007669"/>
    <property type="project" value="InterPro"/>
</dbReference>
<evidence type="ECO:0000259" key="1">
    <source>
        <dbReference type="PROSITE" id="PS50011"/>
    </source>
</evidence>
<dbReference type="SUPFAM" id="SSF56112">
    <property type="entry name" value="Protein kinase-like (PK-like)"/>
    <property type="match status" value="1"/>
</dbReference>
<name>A0A9X0A835_9HELO</name>
<accession>A0A9X0A835</accession>
<dbReference type="GO" id="GO:0004672">
    <property type="term" value="F:protein kinase activity"/>
    <property type="evidence" value="ECO:0007669"/>
    <property type="project" value="InterPro"/>
</dbReference>
<comment type="caution">
    <text evidence="2">The sequence shown here is derived from an EMBL/GenBank/DDBJ whole genome shotgun (WGS) entry which is preliminary data.</text>
</comment>
<feature type="domain" description="Protein kinase" evidence="1">
    <location>
        <begin position="106"/>
        <end position="329"/>
    </location>
</feature>
<evidence type="ECO:0000313" key="3">
    <source>
        <dbReference type="Proteomes" id="UP001152300"/>
    </source>
</evidence>
<dbReference type="InterPro" id="IPR000719">
    <property type="entry name" value="Prot_kinase_dom"/>
</dbReference>
<dbReference type="InterPro" id="IPR011009">
    <property type="entry name" value="Kinase-like_dom_sf"/>
</dbReference>
<evidence type="ECO:0000313" key="2">
    <source>
        <dbReference type="EMBL" id="KAJ8057896.1"/>
    </source>
</evidence>
<reference evidence="2" key="1">
    <citation type="submission" date="2022-11" db="EMBL/GenBank/DDBJ databases">
        <title>Genome Resource of Sclerotinia nivalis Strain SnTB1, a Plant Pathogen Isolated from American Ginseng.</title>
        <authorList>
            <person name="Fan S."/>
        </authorList>
    </citation>
    <scope>NUCLEOTIDE SEQUENCE</scope>
    <source>
        <strain evidence="2">SnTB1</strain>
    </source>
</reference>
<dbReference type="Proteomes" id="UP001152300">
    <property type="component" value="Unassembled WGS sequence"/>
</dbReference>
<dbReference type="Gene3D" id="1.10.510.10">
    <property type="entry name" value="Transferase(Phosphotransferase) domain 1"/>
    <property type="match status" value="1"/>
</dbReference>
<sequence>MAPPDWQAVQWDGGCGDGLFITILFHHKRFHISILPPSSPITIERQLLSKFDTINDDDQDEVLTVQKEIEDFVYEAGGSMWTQLAPLSPNNTELSDLHSLLYPETFSFYFVTKNGKAALVQYETDKVQYDAFGMKIVNDINLPQYSSKDIRVLETLVGQGYITQVSVKGVEMCCKSGDDNFWQSIEREFDCLSKVARSKYGNKIRVPKLLGLVVSVDNGTIIGILEEFIPVGEPADLSELDDGGIEASIERRKKWGTQVQETVNLLHEIGVIWGDGKPHNVLIHGKTDDAWVVDFGGGYTEGWVDEELVESLRGDEQAVGRVQKFLESC</sequence>
<dbReference type="OrthoDB" id="4062651at2759"/>
<dbReference type="EMBL" id="JAPEIS010000018">
    <property type="protein sequence ID" value="KAJ8057896.1"/>
    <property type="molecule type" value="Genomic_DNA"/>
</dbReference>
<dbReference type="AlphaFoldDB" id="A0A9X0A835"/>
<dbReference type="PROSITE" id="PS50011">
    <property type="entry name" value="PROTEIN_KINASE_DOM"/>
    <property type="match status" value="1"/>
</dbReference>
<protein>
    <recommendedName>
        <fullName evidence="1">Protein kinase domain-containing protein</fullName>
    </recommendedName>
</protein>